<feature type="compositionally biased region" description="Basic and acidic residues" evidence="1">
    <location>
        <begin position="196"/>
        <end position="211"/>
    </location>
</feature>
<feature type="region of interest" description="Disordered" evidence="1">
    <location>
        <begin position="195"/>
        <end position="219"/>
    </location>
</feature>
<organism evidence="3 4">
    <name type="scientific">Lachancea mirantina</name>
    <dbReference type="NCBI Taxonomy" id="1230905"/>
    <lineage>
        <taxon>Eukaryota</taxon>
        <taxon>Fungi</taxon>
        <taxon>Dikarya</taxon>
        <taxon>Ascomycota</taxon>
        <taxon>Saccharomycotina</taxon>
        <taxon>Saccharomycetes</taxon>
        <taxon>Saccharomycetales</taxon>
        <taxon>Saccharomycetaceae</taxon>
        <taxon>Lachancea</taxon>
    </lineage>
</organism>
<accession>A0A1G4JNQ2</accession>
<evidence type="ECO:0000313" key="3">
    <source>
        <dbReference type="EMBL" id="SCU92263.1"/>
    </source>
</evidence>
<dbReference type="OrthoDB" id="2405722at2759"/>
<sequence>MTDMTLIEKPETNTGEVDQIRAFVKAIYKHKSGNYPSLKHSGDGFIFPAAEGATSNRGNKLLQGSEGISRSFLDDSTEITEEKVFYNGSEHKLLGRKYVDKIETDNVDLHELVDVKRILTPMQSLGDVIDHPAVSRTFMSTILEELAQRSVLMIEKEQINVIHYSKLLEVFLGNHPDTILEDTLQLVDYNHNLNLPDEHGDEQPRKIKESRLPNGDDEDPFFALPGFDPTNTLTSLIPQNHEQVSEEIETARQLTQIALQRNQEFIRNLQKIRNCLVKANRIRRRVLAWGKEYNGIPEEDVTVPSALDMVKRGLISATTNKTMTEDMAEEESSAQEE</sequence>
<feature type="domain" description="Transcriptional regulatory protein RXT2 N-terminal" evidence="2">
    <location>
        <begin position="55"/>
        <end position="174"/>
    </location>
</feature>
<dbReference type="InterPro" id="IPR039602">
    <property type="entry name" value="Rxt2"/>
</dbReference>
<reference evidence="3 4" key="1">
    <citation type="submission" date="2016-03" db="EMBL/GenBank/DDBJ databases">
        <authorList>
            <person name="Devillers H."/>
        </authorList>
    </citation>
    <scope>NUCLEOTIDE SEQUENCE [LARGE SCALE GENOMIC DNA]</scope>
    <source>
        <strain evidence="3">CBS 11717</strain>
    </source>
</reference>
<dbReference type="GO" id="GO:0033698">
    <property type="term" value="C:Rpd3L complex"/>
    <property type="evidence" value="ECO:0007669"/>
    <property type="project" value="TreeGrafter"/>
</dbReference>
<dbReference type="PANTHER" id="PTHR28232:SF1">
    <property type="entry name" value="TRANSCRIPTIONAL REGULATORY PROTEIN RXT2"/>
    <property type="match status" value="1"/>
</dbReference>
<gene>
    <name evidence="3" type="ORF">LAMI_0E09538G</name>
</gene>
<dbReference type="AlphaFoldDB" id="A0A1G4JNQ2"/>
<evidence type="ECO:0000256" key="1">
    <source>
        <dbReference type="SAM" id="MobiDB-lite"/>
    </source>
</evidence>
<proteinExistence type="predicted"/>
<dbReference type="PANTHER" id="PTHR28232">
    <property type="entry name" value="TRANSCRIPTIONAL REGULATORY PROTEIN RXT2"/>
    <property type="match status" value="1"/>
</dbReference>
<protein>
    <submittedName>
        <fullName evidence="3">LAMI_0E09538g1_1</fullName>
    </submittedName>
</protein>
<dbReference type="Pfam" id="PF08595">
    <property type="entry name" value="RXT2_N"/>
    <property type="match status" value="1"/>
</dbReference>
<dbReference type="EMBL" id="LT598465">
    <property type="protein sequence ID" value="SCU92263.1"/>
    <property type="molecule type" value="Genomic_DNA"/>
</dbReference>
<evidence type="ECO:0000259" key="2">
    <source>
        <dbReference type="Pfam" id="PF08595"/>
    </source>
</evidence>
<evidence type="ECO:0000313" key="4">
    <source>
        <dbReference type="Proteomes" id="UP000191024"/>
    </source>
</evidence>
<dbReference type="GO" id="GO:0005829">
    <property type="term" value="C:cytosol"/>
    <property type="evidence" value="ECO:0007669"/>
    <property type="project" value="TreeGrafter"/>
</dbReference>
<name>A0A1G4JNQ2_9SACH</name>
<dbReference type="Proteomes" id="UP000191024">
    <property type="component" value="Chromosome E"/>
</dbReference>
<dbReference type="InterPro" id="IPR013904">
    <property type="entry name" value="RXT2_N"/>
</dbReference>
<dbReference type="STRING" id="1230905.A0A1G4JNQ2"/>
<keyword evidence="4" id="KW-1185">Reference proteome</keyword>